<dbReference type="Proteomes" id="UP001175226">
    <property type="component" value="Unassembled WGS sequence"/>
</dbReference>
<feature type="compositionally biased region" description="Low complexity" evidence="1">
    <location>
        <begin position="72"/>
        <end position="92"/>
    </location>
</feature>
<dbReference type="EMBL" id="JAUEPT010000035">
    <property type="protein sequence ID" value="KAK0440097.1"/>
    <property type="molecule type" value="Genomic_DNA"/>
</dbReference>
<proteinExistence type="predicted"/>
<accession>A0AA39JDM2</accession>
<evidence type="ECO:0000313" key="2">
    <source>
        <dbReference type="EMBL" id="KAK0440097.1"/>
    </source>
</evidence>
<evidence type="ECO:0000256" key="1">
    <source>
        <dbReference type="SAM" id="MobiDB-lite"/>
    </source>
</evidence>
<feature type="region of interest" description="Disordered" evidence="1">
    <location>
        <begin position="72"/>
        <end position="103"/>
    </location>
</feature>
<name>A0AA39JDM2_9AGAR</name>
<keyword evidence="3" id="KW-1185">Reference proteome</keyword>
<dbReference type="AlphaFoldDB" id="A0AA39JDM2"/>
<gene>
    <name evidence="2" type="ORF">EV421DRAFT_1817393</name>
</gene>
<evidence type="ECO:0000313" key="3">
    <source>
        <dbReference type="Proteomes" id="UP001175226"/>
    </source>
</evidence>
<feature type="region of interest" description="Disordered" evidence="1">
    <location>
        <begin position="1"/>
        <end position="33"/>
    </location>
</feature>
<protein>
    <submittedName>
        <fullName evidence="2">Uncharacterized protein</fullName>
    </submittedName>
</protein>
<sequence length="177" mass="19059">MFPSSSLSNSSTASFVSTQTSQSTQPLMSSKKDYSSAFADLQSTYGFGGHVPSPIPKKPKTSSKAFLPSFFRSRSQHSSSPSSTSSSDAPPSKLGATTVLPLKGDETKTALSKEAQAHSYLDGKGVPGGPGSYEFDRILRYRDVLSCYRTSMLNVVELRFLIDSSPLRHSTAKIYQA</sequence>
<comment type="caution">
    <text evidence="2">The sequence shown here is derived from an EMBL/GenBank/DDBJ whole genome shotgun (WGS) entry which is preliminary data.</text>
</comment>
<organism evidence="2 3">
    <name type="scientific">Armillaria borealis</name>
    <dbReference type="NCBI Taxonomy" id="47425"/>
    <lineage>
        <taxon>Eukaryota</taxon>
        <taxon>Fungi</taxon>
        <taxon>Dikarya</taxon>
        <taxon>Basidiomycota</taxon>
        <taxon>Agaricomycotina</taxon>
        <taxon>Agaricomycetes</taxon>
        <taxon>Agaricomycetidae</taxon>
        <taxon>Agaricales</taxon>
        <taxon>Marasmiineae</taxon>
        <taxon>Physalacriaceae</taxon>
        <taxon>Armillaria</taxon>
    </lineage>
</organism>
<reference evidence="2" key="1">
    <citation type="submission" date="2023-06" db="EMBL/GenBank/DDBJ databases">
        <authorList>
            <consortium name="Lawrence Berkeley National Laboratory"/>
            <person name="Ahrendt S."/>
            <person name="Sahu N."/>
            <person name="Indic B."/>
            <person name="Wong-Bajracharya J."/>
            <person name="Merenyi Z."/>
            <person name="Ke H.-M."/>
            <person name="Monk M."/>
            <person name="Kocsube S."/>
            <person name="Drula E."/>
            <person name="Lipzen A."/>
            <person name="Balint B."/>
            <person name="Henrissat B."/>
            <person name="Andreopoulos B."/>
            <person name="Martin F.M."/>
            <person name="Harder C.B."/>
            <person name="Rigling D."/>
            <person name="Ford K.L."/>
            <person name="Foster G.D."/>
            <person name="Pangilinan J."/>
            <person name="Papanicolaou A."/>
            <person name="Barry K."/>
            <person name="LaButti K."/>
            <person name="Viragh M."/>
            <person name="Koriabine M."/>
            <person name="Yan M."/>
            <person name="Riley R."/>
            <person name="Champramary S."/>
            <person name="Plett K.L."/>
            <person name="Tsai I.J."/>
            <person name="Slot J."/>
            <person name="Sipos G."/>
            <person name="Plett J."/>
            <person name="Nagy L.G."/>
            <person name="Grigoriev I.V."/>
        </authorList>
    </citation>
    <scope>NUCLEOTIDE SEQUENCE</scope>
    <source>
        <strain evidence="2">FPL87.14</strain>
    </source>
</reference>
<feature type="compositionally biased region" description="Low complexity" evidence="1">
    <location>
        <begin position="1"/>
        <end position="29"/>
    </location>
</feature>